<dbReference type="Gene3D" id="1.25.40.10">
    <property type="entry name" value="Tetratricopeptide repeat domain"/>
    <property type="match status" value="1"/>
</dbReference>
<proteinExistence type="predicted"/>
<dbReference type="InterPro" id="IPR019734">
    <property type="entry name" value="TPR_rpt"/>
</dbReference>
<keyword evidence="1" id="KW-0479">Metal-binding</keyword>
<dbReference type="PROSITE" id="PS50005">
    <property type="entry name" value="TPR"/>
    <property type="match status" value="1"/>
</dbReference>
<dbReference type="InterPro" id="IPR013083">
    <property type="entry name" value="Znf_RING/FYVE/PHD"/>
</dbReference>
<dbReference type="InterPro" id="IPR017907">
    <property type="entry name" value="Znf_RING_CS"/>
</dbReference>
<feature type="region of interest" description="Disordered" evidence="6">
    <location>
        <begin position="1"/>
        <end position="34"/>
    </location>
</feature>
<dbReference type="GO" id="GO:0008270">
    <property type="term" value="F:zinc ion binding"/>
    <property type="evidence" value="ECO:0007669"/>
    <property type="project" value="UniProtKB-KW"/>
</dbReference>
<dbReference type="PROSITE" id="PS50089">
    <property type="entry name" value="ZF_RING_2"/>
    <property type="match status" value="1"/>
</dbReference>
<dbReference type="InterPro" id="IPR001841">
    <property type="entry name" value="Znf_RING"/>
</dbReference>
<dbReference type="GO" id="GO:0005737">
    <property type="term" value="C:cytoplasm"/>
    <property type="evidence" value="ECO:0007669"/>
    <property type="project" value="UniProtKB-ARBA"/>
</dbReference>
<organism evidence="8 9">
    <name type="scientific">Apatococcus lobatus</name>
    <dbReference type="NCBI Taxonomy" id="904363"/>
    <lineage>
        <taxon>Eukaryota</taxon>
        <taxon>Viridiplantae</taxon>
        <taxon>Chlorophyta</taxon>
        <taxon>core chlorophytes</taxon>
        <taxon>Trebouxiophyceae</taxon>
        <taxon>Chlorellales</taxon>
        <taxon>Chlorellaceae</taxon>
        <taxon>Apatococcus</taxon>
    </lineage>
</organism>
<feature type="domain" description="RING-type" evidence="7">
    <location>
        <begin position="95"/>
        <end position="128"/>
    </location>
</feature>
<evidence type="ECO:0000256" key="1">
    <source>
        <dbReference type="ARBA" id="ARBA00022723"/>
    </source>
</evidence>
<sequence>MAPGRPAECPFHTTSISSSTPPIDTNVQPGQAPSARCPFSAHVANSEAIPQGSQAVPAEEVLGQPQQQPEAVSGQPATCPYGFGSAKSSSKPLHCPRCNALYHDVVRLNCSHTFCSACIAPCQDCLLCGEGITSRQPDAEIQGHVDEYMAAAGVCSRPGQAQEAAEQVGGMDVRAAFWLQEGMRSLSGGNSGAALHRLEVSHHQLERLAAEAGGAGPSAAAAVQLGAVRGACGDCCQQLGNPEAAAGHYQASAAHLCSCWDQSQEVQQALAVSQNKLGDLHYTYGHLEQALECYQAALQVRRLAADCPVSQATVDQHLSLATSLVKLVDLEHALGHQGAAARSALEAQQVLQTLKAECQLSDAVEAKTAKLECIIKTSQMPAEQCHRSL</sequence>
<dbReference type="Proteomes" id="UP001438707">
    <property type="component" value="Unassembled WGS sequence"/>
</dbReference>
<dbReference type="SUPFAM" id="SSF57850">
    <property type="entry name" value="RING/U-box"/>
    <property type="match status" value="1"/>
</dbReference>
<evidence type="ECO:0000259" key="7">
    <source>
        <dbReference type="PROSITE" id="PS50089"/>
    </source>
</evidence>
<gene>
    <name evidence="8" type="ORF">WJX74_008515</name>
</gene>
<dbReference type="Gene3D" id="3.30.40.10">
    <property type="entry name" value="Zinc/RING finger domain, C3HC4 (zinc finger)"/>
    <property type="match status" value="1"/>
</dbReference>
<dbReference type="AlphaFoldDB" id="A0AAW1QJU2"/>
<dbReference type="EMBL" id="JALJOS010000036">
    <property type="protein sequence ID" value="KAK9821688.1"/>
    <property type="molecule type" value="Genomic_DNA"/>
</dbReference>
<dbReference type="InterPro" id="IPR011990">
    <property type="entry name" value="TPR-like_helical_dom_sf"/>
</dbReference>
<evidence type="ECO:0000256" key="6">
    <source>
        <dbReference type="SAM" id="MobiDB-lite"/>
    </source>
</evidence>
<reference evidence="8 9" key="1">
    <citation type="journal article" date="2024" name="Nat. Commun.">
        <title>Phylogenomics reveals the evolutionary origins of lichenization in chlorophyte algae.</title>
        <authorList>
            <person name="Puginier C."/>
            <person name="Libourel C."/>
            <person name="Otte J."/>
            <person name="Skaloud P."/>
            <person name="Haon M."/>
            <person name="Grisel S."/>
            <person name="Petersen M."/>
            <person name="Berrin J.G."/>
            <person name="Delaux P.M."/>
            <person name="Dal Grande F."/>
            <person name="Keller J."/>
        </authorList>
    </citation>
    <scope>NUCLEOTIDE SEQUENCE [LARGE SCALE GENOMIC DNA]</scope>
    <source>
        <strain evidence="8 9">SAG 2145</strain>
    </source>
</reference>
<comment type="caution">
    <text evidence="8">The sequence shown here is derived from an EMBL/GenBank/DDBJ whole genome shotgun (WGS) entry which is preliminary data.</text>
</comment>
<keyword evidence="3" id="KW-0862">Zinc</keyword>
<evidence type="ECO:0000256" key="5">
    <source>
        <dbReference type="PROSITE-ProRule" id="PRU00339"/>
    </source>
</evidence>
<feature type="repeat" description="TPR" evidence="5">
    <location>
        <begin position="271"/>
        <end position="304"/>
    </location>
</feature>
<dbReference type="SUPFAM" id="SSF48452">
    <property type="entry name" value="TPR-like"/>
    <property type="match status" value="1"/>
</dbReference>
<evidence type="ECO:0000313" key="9">
    <source>
        <dbReference type="Proteomes" id="UP001438707"/>
    </source>
</evidence>
<dbReference type="PROSITE" id="PS00518">
    <property type="entry name" value="ZF_RING_1"/>
    <property type="match status" value="1"/>
</dbReference>
<evidence type="ECO:0000313" key="8">
    <source>
        <dbReference type="EMBL" id="KAK9821688.1"/>
    </source>
</evidence>
<feature type="compositionally biased region" description="Low complexity" evidence="6">
    <location>
        <begin position="13"/>
        <end position="25"/>
    </location>
</feature>
<name>A0AAW1QJU2_9CHLO</name>
<evidence type="ECO:0000256" key="2">
    <source>
        <dbReference type="ARBA" id="ARBA00022771"/>
    </source>
</evidence>
<keyword evidence="9" id="KW-1185">Reference proteome</keyword>
<evidence type="ECO:0000256" key="4">
    <source>
        <dbReference type="PROSITE-ProRule" id="PRU00175"/>
    </source>
</evidence>
<accession>A0AAW1QJU2</accession>
<keyword evidence="5" id="KW-0802">TPR repeat</keyword>
<evidence type="ECO:0000256" key="3">
    <source>
        <dbReference type="ARBA" id="ARBA00022833"/>
    </source>
</evidence>
<keyword evidence="2 4" id="KW-0863">Zinc-finger</keyword>
<protein>
    <recommendedName>
        <fullName evidence="7">RING-type domain-containing protein</fullName>
    </recommendedName>
</protein>